<dbReference type="EMBL" id="MK288021">
    <property type="protein sequence ID" value="AZU98872.1"/>
    <property type="molecule type" value="Genomic_DNA"/>
</dbReference>
<keyword evidence="1" id="KW-0472">Membrane</keyword>
<dbReference type="Proteomes" id="UP000287896">
    <property type="component" value="Segment"/>
</dbReference>
<feature type="transmembrane region" description="Helical" evidence="1">
    <location>
        <begin position="6"/>
        <end position="27"/>
    </location>
</feature>
<evidence type="ECO:0000313" key="2">
    <source>
        <dbReference type="EMBL" id="AZU98872.1"/>
    </source>
</evidence>
<name>A0A3T0IHG4_9CAUD</name>
<proteinExistence type="predicted"/>
<keyword evidence="1" id="KW-1133">Transmembrane helix</keyword>
<sequence length="85" mass="9910">MELTYIMSFISWVLMILMLTGFHLVVVTERDKDNEYIDEETRHNSEAFFQMYDNANFAGKVNFLVLHGARCWAIVFGSLIKKKGD</sequence>
<evidence type="ECO:0000313" key="3">
    <source>
        <dbReference type="Proteomes" id="UP000287896"/>
    </source>
</evidence>
<keyword evidence="1" id="KW-0812">Transmembrane</keyword>
<reference evidence="2 3" key="1">
    <citation type="submission" date="2018-12" db="EMBL/GenBank/DDBJ databases">
        <title>Characterization of a novel siphovirus infacting Bacillus anthracis.</title>
        <authorList>
            <person name="Hu X."/>
            <person name="Wan X."/>
            <person name="Geng P."/>
            <person name="Yuan Z."/>
        </authorList>
    </citation>
    <scope>NUCLEOTIDE SEQUENCE [LARGE SCALE GENOMIC DNA]</scope>
</reference>
<accession>A0A3T0IHG4</accession>
<organism evidence="2 3">
    <name type="scientific">Bacillus phage pW2</name>
    <dbReference type="NCBI Taxonomy" id="2500559"/>
    <lineage>
        <taxon>Viruses</taxon>
        <taxon>Duplodnaviria</taxon>
        <taxon>Heunggongvirae</taxon>
        <taxon>Uroviricota</taxon>
        <taxon>Caudoviricetes</taxon>
        <taxon>Joanripponvirinae</taxon>
        <taxon>Sophritavirus</taxon>
        <taxon>Sophritavirus pW2</taxon>
    </lineage>
</organism>
<keyword evidence="3" id="KW-1185">Reference proteome</keyword>
<gene>
    <name evidence="2" type="ORF">pW2_33</name>
</gene>
<protein>
    <submittedName>
        <fullName evidence="2">Uncharacterized protein</fullName>
    </submittedName>
</protein>
<evidence type="ECO:0000256" key="1">
    <source>
        <dbReference type="SAM" id="Phobius"/>
    </source>
</evidence>